<comment type="caution">
    <text evidence="1">The sequence shown here is derived from an EMBL/GenBank/DDBJ whole genome shotgun (WGS) entry which is preliminary data.</text>
</comment>
<gene>
    <name evidence="1" type="ORF">F4820DRAFT_119302</name>
</gene>
<evidence type="ECO:0000313" key="2">
    <source>
        <dbReference type="Proteomes" id="UP001497700"/>
    </source>
</evidence>
<reference evidence="1 2" key="1">
    <citation type="journal article" date="2022" name="New Phytol.">
        <title>Ecological generalism drives hyperdiversity of secondary metabolite gene clusters in xylarialean endophytes.</title>
        <authorList>
            <person name="Franco M.E.E."/>
            <person name="Wisecaver J.H."/>
            <person name="Arnold A.E."/>
            <person name="Ju Y.M."/>
            <person name="Slot J.C."/>
            <person name="Ahrendt S."/>
            <person name="Moore L.P."/>
            <person name="Eastman K.E."/>
            <person name="Scott K."/>
            <person name="Konkel Z."/>
            <person name="Mondo S.J."/>
            <person name="Kuo A."/>
            <person name="Hayes R.D."/>
            <person name="Haridas S."/>
            <person name="Andreopoulos B."/>
            <person name="Riley R."/>
            <person name="LaButti K."/>
            <person name="Pangilinan J."/>
            <person name="Lipzen A."/>
            <person name="Amirebrahimi M."/>
            <person name="Yan J."/>
            <person name="Adam C."/>
            <person name="Keymanesh K."/>
            <person name="Ng V."/>
            <person name="Louie K."/>
            <person name="Northen T."/>
            <person name="Drula E."/>
            <person name="Henrissat B."/>
            <person name="Hsieh H.M."/>
            <person name="Youens-Clark K."/>
            <person name="Lutzoni F."/>
            <person name="Miadlikowska J."/>
            <person name="Eastwood D.C."/>
            <person name="Hamelin R.C."/>
            <person name="Grigoriev I.V."/>
            <person name="U'Ren J.M."/>
        </authorList>
    </citation>
    <scope>NUCLEOTIDE SEQUENCE [LARGE SCALE GENOMIC DNA]</scope>
    <source>
        <strain evidence="1 2">CBS 119005</strain>
    </source>
</reference>
<keyword evidence="2" id="KW-1185">Reference proteome</keyword>
<organism evidence="1 2">
    <name type="scientific">Hypoxylon rubiginosum</name>
    <dbReference type="NCBI Taxonomy" id="110542"/>
    <lineage>
        <taxon>Eukaryota</taxon>
        <taxon>Fungi</taxon>
        <taxon>Dikarya</taxon>
        <taxon>Ascomycota</taxon>
        <taxon>Pezizomycotina</taxon>
        <taxon>Sordariomycetes</taxon>
        <taxon>Xylariomycetidae</taxon>
        <taxon>Xylariales</taxon>
        <taxon>Hypoxylaceae</taxon>
        <taxon>Hypoxylon</taxon>
    </lineage>
</organism>
<accession>A0ACB9YMD5</accession>
<keyword evidence="1" id="KW-0489">Methyltransferase</keyword>
<protein>
    <submittedName>
        <fullName evidence="1">Methyltransferase-domain-containing protein</fullName>
    </submittedName>
</protein>
<proteinExistence type="predicted"/>
<dbReference type="EMBL" id="MU393595">
    <property type="protein sequence ID" value="KAI4860205.1"/>
    <property type="molecule type" value="Genomic_DNA"/>
</dbReference>
<sequence length="348" mass="39513">MSDIDPQLHLLRRQYLQLFEPDFLAWPPSKFLKGPDVQKWLYKNLFDPTRNSRLPPEKYQMRILKQLVDKIEKATEDLDKDEISDEIMTCLTSFMSRGVLPEFDAALEEAYVTFTCIPEAADSSDDYGNTSDPTITLLEQRHLISGSRTTGFRTWEASLHLGSYLLTRDGSRLVRGKNVLELGAGTGFLSILLAKHLQANHVTTTDGDEGVIESLKENLALNNLEDQQQMRTETLRWGHDFTGTWVENDYTTHPYDVVIGADITYDKVAISALVSTLDSLFDMRPKLSVIIAGVVRNADTFQTFRDDCVRHQFIVGDINFEPKPMRQQQALFYAAAVPMKILSITRPC</sequence>
<name>A0ACB9YMD5_9PEZI</name>
<dbReference type="Proteomes" id="UP001497700">
    <property type="component" value="Unassembled WGS sequence"/>
</dbReference>
<keyword evidence="1" id="KW-0808">Transferase</keyword>
<evidence type="ECO:0000313" key="1">
    <source>
        <dbReference type="EMBL" id="KAI4860205.1"/>
    </source>
</evidence>